<evidence type="ECO:0000256" key="1">
    <source>
        <dbReference type="ARBA" id="ARBA00004127"/>
    </source>
</evidence>
<evidence type="ECO:0000313" key="14">
    <source>
        <dbReference type="EMBL" id="GGC53621.1"/>
    </source>
</evidence>
<dbReference type="Pfam" id="PF00122">
    <property type="entry name" value="E1-E2_ATPase"/>
    <property type="match status" value="1"/>
</dbReference>
<dbReference type="NCBIfam" id="TIGR01525">
    <property type="entry name" value="ATPase-IB_hvy"/>
    <property type="match status" value="1"/>
</dbReference>
<evidence type="ECO:0000256" key="7">
    <source>
        <dbReference type="ARBA" id="ARBA00022967"/>
    </source>
</evidence>
<gene>
    <name evidence="14" type="ORF">GCM10011387_03960</name>
</gene>
<feature type="transmembrane region" description="Helical" evidence="12">
    <location>
        <begin position="110"/>
        <end position="128"/>
    </location>
</feature>
<keyword evidence="8 12" id="KW-1133">Transmembrane helix</keyword>
<dbReference type="SUPFAM" id="SSF56784">
    <property type="entry name" value="HAD-like"/>
    <property type="match status" value="1"/>
</dbReference>
<dbReference type="InterPro" id="IPR036412">
    <property type="entry name" value="HAD-like_sf"/>
</dbReference>
<reference evidence="14" key="2">
    <citation type="submission" date="2020-09" db="EMBL/GenBank/DDBJ databases">
        <authorList>
            <person name="Sun Q."/>
            <person name="Zhou Y."/>
        </authorList>
    </citation>
    <scope>NUCLEOTIDE SEQUENCE</scope>
    <source>
        <strain evidence="14">CGMCC 1.15343</strain>
    </source>
</reference>
<dbReference type="InterPro" id="IPR044492">
    <property type="entry name" value="P_typ_ATPase_HD_dom"/>
</dbReference>
<dbReference type="InterPro" id="IPR023298">
    <property type="entry name" value="ATPase_P-typ_TM_dom_sf"/>
</dbReference>
<dbReference type="InterPro" id="IPR008250">
    <property type="entry name" value="ATPase_P-typ_transduc_dom_A_sf"/>
</dbReference>
<dbReference type="FunFam" id="3.30.70.100:FF:000005">
    <property type="entry name" value="Copper-exporting P-type ATPase A"/>
    <property type="match status" value="1"/>
</dbReference>
<dbReference type="PROSITE" id="PS01229">
    <property type="entry name" value="COF_2"/>
    <property type="match status" value="1"/>
</dbReference>
<accession>A0A916X932</accession>
<keyword evidence="15" id="KW-1185">Reference proteome</keyword>
<evidence type="ECO:0000256" key="5">
    <source>
        <dbReference type="ARBA" id="ARBA00022741"/>
    </source>
</evidence>
<dbReference type="Gene3D" id="3.30.70.100">
    <property type="match status" value="1"/>
</dbReference>
<feature type="transmembrane region" description="Helical" evidence="12">
    <location>
        <begin position="353"/>
        <end position="375"/>
    </location>
</feature>
<dbReference type="PROSITE" id="PS50846">
    <property type="entry name" value="HMA_2"/>
    <property type="match status" value="1"/>
</dbReference>
<dbReference type="PRINTS" id="PR00119">
    <property type="entry name" value="CATATPASE"/>
</dbReference>
<feature type="transmembrane region" description="Helical" evidence="12">
    <location>
        <begin position="728"/>
        <end position="747"/>
    </location>
</feature>
<feature type="transmembrane region" description="Helical" evidence="12">
    <location>
        <begin position="169"/>
        <end position="188"/>
    </location>
</feature>
<keyword evidence="3 12" id="KW-0812">Transmembrane</keyword>
<dbReference type="InterPro" id="IPR017969">
    <property type="entry name" value="Heavy-metal-associated_CS"/>
</dbReference>
<evidence type="ECO:0000256" key="9">
    <source>
        <dbReference type="ARBA" id="ARBA00023136"/>
    </source>
</evidence>
<dbReference type="PRINTS" id="PR00943">
    <property type="entry name" value="CUATPASE"/>
</dbReference>
<dbReference type="Gene3D" id="2.70.150.10">
    <property type="entry name" value="Calcium-transporting ATPase, cytoplasmic transduction domain A"/>
    <property type="match status" value="1"/>
</dbReference>
<proteinExistence type="inferred from homology"/>
<keyword evidence="6 12" id="KW-0067">ATP-binding</keyword>
<dbReference type="GO" id="GO:0055070">
    <property type="term" value="P:copper ion homeostasis"/>
    <property type="evidence" value="ECO:0007669"/>
    <property type="project" value="TreeGrafter"/>
</dbReference>
<dbReference type="InterPro" id="IPR036163">
    <property type="entry name" value="HMA_dom_sf"/>
</dbReference>
<comment type="catalytic activity">
    <reaction evidence="11">
        <text>Cu(2+)(in) + ATP + H2O = Cu(2+)(out) + ADP + phosphate + H(+)</text>
        <dbReference type="Rhea" id="RHEA:10376"/>
        <dbReference type="ChEBI" id="CHEBI:15377"/>
        <dbReference type="ChEBI" id="CHEBI:15378"/>
        <dbReference type="ChEBI" id="CHEBI:29036"/>
        <dbReference type="ChEBI" id="CHEBI:30616"/>
        <dbReference type="ChEBI" id="CHEBI:43474"/>
        <dbReference type="ChEBI" id="CHEBI:456216"/>
        <dbReference type="EC" id="7.2.2.9"/>
    </reaction>
</comment>
<evidence type="ECO:0000256" key="2">
    <source>
        <dbReference type="ARBA" id="ARBA00006024"/>
    </source>
</evidence>
<name>A0A916X932_9SPHI</name>
<dbReference type="GO" id="GO:0005507">
    <property type="term" value="F:copper ion binding"/>
    <property type="evidence" value="ECO:0007669"/>
    <property type="project" value="TreeGrafter"/>
</dbReference>
<dbReference type="InterPro" id="IPR001757">
    <property type="entry name" value="P_typ_ATPase"/>
</dbReference>
<evidence type="ECO:0000256" key="4">
    <source>
        <dbReference type="ARBA" id="ARBA00022723"/>
    </source>
</evidence>
<evidence type="ECO:0000256" key="6">
    <source>
        <dbReference type="ARBA" id="ARBA00022840"/>
    </source>
</evidence>
<dbReference type="Gene3D" id="3.40.1110.10">
    <property type="entry name" value="Calcium-transporting ATPase, cytoplasmic domain N"/>
    <property type="match status" value="1"/>
</dbReference>
<dbReference type="InterPro" id="IPR006121">
    <property type="entry name" value="HMA_dom"/>
</dbReference>
<dbReference type="InterPro" id="IPR023299">
    <property type="entry name" value="ATPase_P-typ_cyto_dom_N"/>
</dbReference>
<dbReference type="InterPro" id="IPR059000">
    <property type="entry name" value="ATPase_P-type_domA"/>
</dbReference>
<sequence length="754" mass="80469">MVIRNFVDMKANKSMEHTSTLNIPVTGMSCAGCAASVEQSIADLPGVNEALVNYASQTLKVTYQPDFVKPESLKQAVQDAGYDLILDEVNGLEKQQEIQRDAYVSLKRRLIFAVILTIPIAILGMFMMDLPYANFIMLALSTPVLFIFGRSFFANAFKQALHLRANMDTLVALSTGTAFLFSTFNTFYPEFWHRRGLHPHVYFEAAAVVIVSIMLGKVLEAGAKANTATAIKKLMGLQPRTLIVLDESGEREIPLSEVQLGAVVLVKPGQQIPVDGALRQGSSYVDESMITGEPVPVLKSVGSQVFAGTINQKGSFQMVATKVGAETTLAQIIKLVQEAQGSKAPIQKLVDKVASVFVPVVLGVAALTLLVWLLLGGVNATTQGLMATVTVLVIACPCALGLATPTALMVGIGKGAAQGILIKDAEALELGVKVNTLIFDKTGTITQGEPVVSTLHYFEHSKPLAAELNQILLSLEQQSEHPLAAAVVKHLQSSTNGVIDLKDFESITGKGVVGSHNGRKYFVGNAALLSSNNISIGDKIEAQASLLQDGAKTLIYFADEEQVLAIATIEDKIKASSAEAIKQLNRSHIEVVMLTGDNEHTAAAVALKVGIKHFKANMLPEDKAAFVKQLQGQGKVVGMIGDGINDSQALATADLSIAMGKGSDIAIDVAGMTLMSSDLMHVPKALKLSRITVKTIRQNLFWAFIYNLIGIPIAAGILYPAFGFMLNPMIAGAAMALSSVSVVANSLRLKYISL</sequence>
<feature type="transmembrane region" description="Helical" evidence="12">
    <location>
        <begin position="700"/>
        <end position="722"/>
    </location>
</feature>
<dbReference type="SFLD" id="SFLDS00003">
    <property type="entry name" value="Haloacid_Dehalogenase"/>
    <property type="match status" value="1"/>
</dbReference>
<dbReference type="AlphaFoldDB" id="A0A916X932"/>
<dbReference type="NCBIfam" id="TIGR01494">
    <property type="entry name" value="ATPase_P-type"/>
    <property type="match status" value="1"/>
</dbReference>
<comment type="similarity">
    <text evidence="2 12">Belongs to the cation transport ATPase (P-type) (TC 3.A.3) family. Type IB subfamily.</text>
</comment>
<feature type="transmembrane region" description="Helical" evidence="12">
    <location>
        <begin position="134"/>
        <end position="157"/>
    </location>
</feature>
<dbReference type="PROSITE" id="PS51257">
    <property type="entry name" value="PROKAR_LIPOPROTEIN"/>
    <property type="match status" value="1"/>
</dbReference>
<dbReference type="SUPFAM" id="SSF81665">
    <property type="entry name" value="Calcium ATPase, transmembrane domain M"/>
    <property type="match status" value="1"/>
</dbReference>
<evidence type="ECO:0000313" key="15">
    <source>
        <dbReference type="Proteomes" id="UP000651668"/>
    </source>
</evidence>
<dbReference type="SFLD" id="SFLDG00002">
    <property type="entry name" value="C1.7:_P-type_atpase_like"/>
    <property type="match status" value="1"/>
</dbReference>
<evidence type="ECO:0000256" key="3">
    <source>
        <dbReference type="ARBA" id="ARBA00022692"/>
    </source>
</evidence>
<dbReference type="InterPro" id="IPR018303">
    <property type="entry name" value="ATPase_P-typ_P_site"/>
</dbReference>
<dbReference type="Gene3D" id="3.40.50.1000">
    <property type="entry name" value="HAD superfamily/HAD-like"/>
    <property type="match status" value="1"/>
</dbReference>
<dbReference type="EC" id="7.2.2.9" evidence="10"/>
<reference evidence="14" key="1">
    <citation type="journal article" date="2014" name="Int. J. Syst. Evol. Microbiol.">
        <title>Complete genome sequence of Corynebacterium casei LMG S-19264T (=DSM 44701T), isolated from a smear-ripened cheese.</title>
        <authorList>
            <consortium name="US DOE Joint Genome Institute (JGI-PGF)"/>
            <person name="Walter F."/>
            <person name="Albersmeier A."/>
            <person name="Kalinowski J."/>
            <person name="Ruckert C."/>
        </authorList>
    </citation>
    <scope>NUCLEOTIDE SEQUENCE</scope>
    <source>
        <strain evidence="14">CGMCC 1.15343</strain>
    </source>
</reference>
<evidence type="ECO:0000259" key="13">
    <source>
        <dbReference type="PROSITE" id="PS50846"/>
    </source>
</evidence>
<dbReference type="SFLD" id="SFLDF00027">
    <property type="entry name" value="p-type_atpase"/>
    <property type="match status" value="1"/>
</dbReference>
<comment type="subcellular location">
    <subcellularLocation>
        <location evidence="12">Cell membrane</location>
    </subcellularLocation>
    <subcellularLocation>
        <location evidence="1">Endomembrane system</location>
        <topology evidence="1">Multi-pass membrane protein</topology>
    </subcellularLocation>
</comment>
<dbReference type="CDD" id="cd02094">
    <property type="entry name" value="P-type_ATPase_Cu-like"/>
    <property type="match status" value="1"/>
</dbReference>
<dbReference type="Proteomes" id="UP000651668">
    <property type="component" value="Unassembled WGS sequence"/>
</dbReference>
<keyword evidence="4 12" id="KW-0479">Metal-binding</keyword>
<dbReference type="GO" id="GO:0016887">
    <property type="term" value="F:ATP hydrolysis activity"/>
    <property type="evidence" value="ECO:0007669"/>
    <property type="project" value="InterPro"/>
</dbReference>
<dbReference type="CDD" id="cd00371">
    <property type="entry name" value="HMA"/>
    <property type="match status" value="1"/>
</dbReference>
<dbReference type="Pfam" id="PF00403">
    <property type="entry name" value="HMA"/>
    <property type="match status" value="1"/>
</dbReference>
<dbReference type="InterPro" id="IPR027256">
    <property type="entry name" value="P-typ_ATPase_IB"/>
</dbReference>
<keyword evidence="12" id="KW-1003">Cell membrane</keyword>
<dbReference type="GO" id="GO:0043682">
    <property type="term" value="F:P-type divalent copper transporter activity"/>
    <property type="evidence" value="ECO:0007669"/>
    <property type="project" value="UniProtKB-EC"/>
</dbReference>
<dbReference type="InterPro" id="IPR023214">
    <property type="entry name" value="HAD_sf"/>
</dbReference>
<dbReference type="PANTHER" id="PTHR43520">
    <property type="entry name" value="ATP7, ISOFORM B"/>
    <property type="match status" value="1"/>
</dbReference>
<keyword evidence="9 12" id="KW-0472">Membrane</keyword>
<dbReference type="PROSITE" id="PS01047">
    <property type="entry name" value="HMA_1"/>
    <property type="match status" value="1"/>
</dbReference>
<feature type="transmembrane region" description="Helical" evidence="12">
    <location>
        <begin position="387"/>
        <end position="413"/>
    </location>
</feature>
<protein>
    <recommendedName>
        <fullName evidence="10">P-type Cu(2+) transporter</fullName>
        <ecNumber evidence="10">7.2.2.9</ecNumber>
    </recommendedName>
</protein>
<feature type="transmembrane region" description="Helical" evidence="12">
    <location>
        <begin position="200"/>
        <end position="219"/>
    </location>
</feature>
<feature type="domain" description="HMA" evidence="13">
    <location>
        <begin position="19"/>
        <end position="85"/>
    </location>
</feature>
<dbReference type="Pfam" id="PF00702">
    <property type="entry name" value="Hydrolase"/>
    <property type="match status" value="1"/>
</dbReference>
<dbReference type="GO" id="GO:0012505">
    <property type="term" value="C:endomembrane system"/>
    <property type="evidence" value="ECO:0007669"/>
    <property type="project" value="UniProtKB-SubCell"/>
</dbReference>
<evidence type="ECO:0000256" key="8">
    <source>
        <dbReference type="ARBA" id="ARBA00022989"/>
    </source>
</evidence>
<evidence type="ECO:0000256" key="12">
    <source>
        <dbReference type="RuleBase" id="RU362081"/>
    </source>
</evidence>
<keyword evidence="5 12" id="KW-0547">Nucleotide-binding</keyword>
<dbReference type="PANTHER" id="PTHR43520:SF8">
    <property type="entry name" value="P-TYPE CU(+) TRANSPORTER"/>
    <property type="match status" value="1"/>
</dbReference>
<dbReference type="EMBL" id="BMIL01000001">
    <property type="protein sequence ID" value="GGC53621.1"/>
    <property type="molecule type" value="Genomic_DNA"/>
</dbReference>
<keyword evidence="7" id="KW-1278">Translocase</keyword>
<evidence type="ECO:0000256" key="10">
    <source>
        <dbReference type="ARBA" id="ARBA00038904"/>
    </source>
</evidence>
<dbReference type="SUPFAM" id="SSF81653">
    <property type="entry name" value="Calcium ATPase, transduction domain A"/>
    <property type="match status" value="1"/>
</dbReference>
<dbReference type="NCBIfam" id="TIGR01511">
    <property type="entry name" value="ATPase-IB1_Cu"/>
    <property type="match status" value="1"/>
</dbReference>
<evidence type="ECO:0000256" key="11">
    <source>
        <dbReference type="ARBA" id="ARBA00047424"/>
    </source>
</evidence>
<dbReference type="GO" id="GO:0005524">
    <property type="term" value="F:ATP binding"/>
    <property type="evidence" value="ECO:0007669"/>
    <property type="project" value="UniProtKB-UniRule"/>
</dbReference>
<dbReference type="SUPFAM" id="SSF55008">
    <property type="entry name" value="HMA, heavy metal-associated domain"/>
    <property type="match status" value="1"/>
</dbReference>
<dbReference type="GO" id="GO:0005886">
    <property type="term" value="C:plasma membrane"/>
    <property type="evidence" value="ECO:0007669"/>
    <property type="project" value="UniProtKB-SubCell"/>
</dbReference>
<comment type="caution">
    <text evidence="14">The sequence shown here is derived from an EMBL/GenBank/DDBJ whole genome shotgun (WGS) entry which is preliminary data.</text>
</comment>
<dbReference type="FunFam" id="2.70.150.10:FF:000002">
    <property type="entry name" value="Copper-transporting ATPase 1, putative"/>
    <property type="match status" value="1"/>
</dbReference>
<organism evidence="14 15">
    <name type="scientific">Pedobacter quisquiliarum</name>
    <dbReference type="NCBI Taxonomy" id="1834438"/>
    <lineage>
        <taxon>Bacteria</taxon>
        <taxon>Pseudomonadati</taxon>
        <taxon>Bacteroidota</taxon>
        <taxon>Sphingobacteriia</taxon>
        <taxon>Sphingobacteriales</taxon>
        <taxon>Sphingobacteriaceae</taxon>
        <taxon>Pedobacter</taxon>
    </lineage>
</organism>
<dbReference type="PROSITE" id="PS00154">
    <property type="entry name" value="ATPASE_E1_E2"/>
    <property type="match status" value="1"/>
</dbReference>